<dbReference type="PATRIC" id="fig|1333857.3.peg.1694"/>
<feature type="transmembrane region" description="Helical" evidence="6">
    <location>
        <begin position="113"/>
        <end position="132"/>
    </location>
</feature>
<evidence type="ECO:0000256" key="5">
    <source>
        <dbReference type="ARBA" id="ARBA00023136"/>
    </source>
</evidence>
<evidence type="ECO:0000256" key="2">
    <source>
        <dbReference type="ARBA" id="ARBA00022475"/>
    </source>
</evidence>
<feature type="transmembrane region" description="Helical" evidence="6">
    <location>
        <begin position="284"/>
        <end position="302"/>
    </location>
</feature>
<evidence type="ECO:0000256" key="3">
    <source>
        <dbReference type="ARBA" id="ARBA00022692"/>
    </source>
</evidence>
<dbReference type="InterPro" id="IPR042094">
    <property type="entry name" value="T2SS_GspF_sf"/>
</dbReference>
<evidence type="ECO:0000313" key="8">
    <source>
        <dbReference type="EMBL" id="EQM78217.1"/>
    </source>
</evidence>
<reference evidence="8 9" key="1">
    <citation type="journal article" date="2013" name="Genome Announc.">
        <title>Whole-genome sequences of five oyster-associated bacteria show potential for crude oil hydrocarbon degradation.</title>
        <authorList>
            <person name="Chauhan A."/>
            <person name="Green S."/>
            <person name="Pathak A."/>
            <person name="Thomas J."/>
            <person name="Venkatramanan R."/>
        </authorList>
    </citation>
    <scope>NUCLEOTIDE SEQUENCE [LARGE SCALE GENOMIC DNA]</scope>
    <source>
        <strain evidence="8 9">MF109</strain>
    </source>
</reference>
<evidence type="ECO:0000256" key="6">
    <source>
        <dbReference type="SAM" id="Phobius"/>
    </source>
</evidence>
<organism evidence="8 9">
    <name type="scientific">Microbacterium maritypicum MF109</name>
    <dbReference type="NCBI Taxonomy" id="1333857"/>
    <lineage>
        <taxon>Bacteria</taxon>
        <taxon>Bacillati</taxon>
        <taxon>Actinomycetota</taxon>
        <taxon>Actinomycetes</taxon>
        <taxon>Micrococcales</taxon>
        <taxon>Microbacteriaceae</taxon>
        <taxon>Microbacterium</taxon>
    </lineage>
</organism>
<comment type="subcellular location">
    <subcellularLocation>
        <location evidence="1">Cell membrane</location>
        <topology evidence="1">Multi-pass membrane protein</topology>
    </subcellularLocation>
</comment>
<feature type="transmembrane region" description="Helical" evidence="6">
    <location>
        <begin position="6"/>
        <end position="31"/>
    </location>
</feature>
<dbReference type="PROSITE" id="PS51257">
    <property type="entry name" value="PROKAR_LIPOPROTEIN"/>
    <property type="match status" value="1"/>
</dbReference>
<evidence type="ECO:0000313" key="9">
    <source>
        <dbReference type="Proteomes" id="UP000016033"/>
    </source>
</evidence>
<accession>T5KIT5</accession>
<dbReference type="Gene3D" id="1.20.81.30">
    <property type="entry name" value="Type II secretion system (T2SS), domain F"/>
    <property type="match status" value="1"/>
</dbReference>
<dbReference type="PANTHER" id="PTHR35007:SF2">
    <property type="entry name" value="PILUS ASSEMBLE PROTEIN"/>
    <property type="match status" value="1"/>
</dbReference>
<name>T5KIT5_MICMQ</name>
<dbReference type="EMBL" id="ATAO01000181">
    <property type="protein sequence ID" value="EQM78217.1"/>
    <property type="molecule type" value="Genomic_DNA"/>
</dbReference>
<keyword evidence="5 6" id="KW-0472">Membrane</keyword>
<proteinExistence type="predicted"/>
<feature type="transmembrane region" description="Helical" evidence="6">
    <location>
        <begin position="138"/>
        <end position="157"/>
    </location>
</feature>
<dbReference type="RefSeq" id="WP_021199664.1">
    <property type="nucleotide sequence ID" value="NZ_ATAO01000181.1"/>
</dbReference>
<comment type="caution">
    <text evidence="8">The sequence shown here is derived from an EMBL/GenBank/DDBJ whole genome shotgun (WGS) entry which is preliminary data.</text>
</comment>
<dbReference type="PANTHER" id="PTHR35007">
    <property type="entry name" value="INTEGRAL MEMBRANE PROTEIN-RELATED"/>
    <property type="match status" value="1"/>
</dbReference>
<dbReference type="AlphaFoldDB" id="T5KIT5"/>
<dbReference type="InterPro" id="IPR018076">
    <property type="entry name" value="T2SS_GspF_dom"/>
</dbReference>
<protein>
    <recommendedName>
        <fullName evidence="7">Type II secretion system protein GspF domain-containing protein</fullName>
    </recommendedName>
</protein>
<evidence type="ECO:0000256" key="4">
    <source>
        <dbReference type="ARBA" id="ARBA00022989"/>
    </source>
</evidence>
<sequence length="320" mass="33761">MVRVNGVSALAIAVLIGCGFAAGVLSILSVLPRWRAASLVVRIGPYVRDVVADDYLPRGVLPAVGSLPTSGRTLWERARGAFERLVGGGEALRQRLAQAGVRTSPASFRGRQLGWGLAGIGVGAVVLTVLALAGRLTVPTSVMPLLCGAAAAAAYDLQLSVRAKARRVRLTDELPTTLEFLALCLSAGEGFLDSLRRVADVGSGELTAELRQVVLAVGTGSPLADALHEMARRLQLPELSRVVDQVIAALEHGAPLAAVLHAQAGDAREDAKRVLIEQAGRKEILMLLPLVFLILPLSVLLAKVKLRVCSVPRSPTYCHH</sequence>
<gene>
    <name evidence="8" type="ORF">L687_16960</name>
</gene>
<evidence type="ECO:0000256" key="1">
    <source>
        <dbReference type="ARBA" id="ARBA00004651"/>
    </source>
</evidence>
<feature type="domain" description="Type II secretion system protein GspF" evidence="7">
    <location>
        <begin position="178"/>
        <end position="299"/>
    </location>
</feature>
<dbReference type="GO" id="GO:0005886">
    <property type="term" value="C:plasma membrane"/>
    <property type="evidence" value="ECO:0007669"/>
    <property type="project" value="UniProtKB-SubCell"/>
</dbReference>
<evidence type="ECO:0000259" key="7">
    <source>
        <dbReference type="Pfam" id="PF00482"/>
    </source>
</evidence>
<dbReference type="Pfam" id="PF00482">
    <property type="entry name" value="T2SSF"/>
    <property type="match status" value="1"/>
</dbReference>
<dbReference type="Proteomes" id="UP000016033">
    <property type="component" value="Unassembled WGS sequence"/>
</dbReference>
<keyword evidence="2" id="KW-1003">Cell membrane</keyword>
<keyword evidence="4 6" id="KW-1133">Transmembrane helix</keyword>
<keyword evidence="3 6" id="KW-0812">Transmembrane</keyword>